<evidence type="ECO:0000313" key="11">
    <source>
        <dbReference type="Proteomes" id="UP001176960"/>
    </source>
</evidence>
<dbReference type="GO" id="GO:0031564">
    <property type="term" value="P:transcription antitermination"/>
    <property type="evidence" value="ECO:0007669"/>
    <property type="project" value="UniProtKB-UniRule"/>
</dbReference>
<evidence type="ECO:0000256" key="6">
    <source>
        <dbReference type="NCBIfam" id="TIGR00922"/>
    </source>
</evidence>
<dbReference type="InterPro" id="IPR008991">
    <property type="entry name" value="Translation_prot_SH3-like_sf"/>
</dbReference>
<proteinExistence type="inferred from homology"/>
<dbReference type="InterPro" id="IPR005824">
    <property type="entry name" value="KOW"/>
</dbReference>
<dbReference type="InterPro" id="IPR014722">
    <property type="entry name" value="Rib_uL2_dom2"/>
</dbReference>
<keyword evidence="2 5" id="KW-0889">Transcription antitermination</keyword>
<dbReference type="EMBL" id="CATKSH010000020">
    <property type="protein sequence ID" value="CAI9121689.1"/>
    <property type="molecule type" value="Genomic_DNA"/>
</dbReference>
<dbReference type="CDD" id="cd06091">
    <property type="entry name" value="KOW_NusG"/>
    <property type="match status" value="1"/>
</dbReference>
<keyword evidence="3 5" id="KW-0805">Transcription regulation</keyword>
<dbReference type="Pfam" id="PF00467">
    <property type="entry name" value="KOW"/>
    <property type="match status" value="1"/>
</dbReference>
<dbReference type="CDD" id="cd09891">
    <property type="entry name" value="NGN_Bact_1"/>
    <property type="match status" value="1"/>
</dbReference>
<evidence type="ECO:0000256" key="1">
    <source>
        <dbReference type="ARBA" id="ARBA00022472"/>
    </source>
</evidence>
<dbReference type="AlphaFoldDB" id="A0AA35UHV9"/>
<evidence type="ECO:0000259" key="8">
    <source>
        <dbReference type="SMART" id="SM00738"/>
    </source>
</evidence>
<protein>
    <recommendedName>
        <fullName evidence="5 6">Transcription termination/antitermination protein NusG</fullName>
    </recommendedName>
</protein>
<dbReference type="InterPro" id="IPR001062">
    <property type="entry name" value="Transcrpt_antiterm_NusG"/>
</dbReference>
<sequence>MAKRWYVVHVYSGFEKKIAEHIKEQAAQKGLADHFEEILVPSEDVTEVRRGRKINSERKFFPGYVLVKMELTDDAWHLVKDTPKVTGFLGSRNRPSPITEAEAERIIKQAQDGVERPRANISFETGEQVRVADGPFTSFNGVVEEIDEERQRLKVSVSIFGRSTPVDLEYTQVEKL</sequence>
<feature type="domain" description="NusG-like N-terminal" evidence="8">
    <location>
        <begin position="2"/>
        <end position="110"/>
    </location>
</feature>
<dbReference type="RefSeq" id="WP_289842817.1">
    <property type="nucleotide sequence ID" value="NZ_CATKSH010000020.1"/>
</dbReference>
<dbReference type="Gene3D" id="2.30.30.30">
    <property type="match status" value="1"/>
</dbReference>
<organism evidence="10 11">
    <name type="scientific">Brytella acorum</name>
    <dbReference type="NCBI Taxonomy" id="2959299"/>
    <lineage>
        <taxon>Bacteria</taxon>
        <taxon>Pseudomonadati</taxon>
        <taxon>Pseudomonadota</taxon>
        <taxon>Alphaproteobacteria</taxon>
        <taxon>Acetobacterales</taxon>
        <taxon>Acetobacteraceae</taxon>
        <taxon>Brytella</taxon>
    </lineage>
</organism>
<dbReference type="SUPFAM" id="SSF50104">
    <property type="entry name" value="Translation proteins SH3-like domain"/>
    <property type="match status" value="1"/>
</dbReference>
<dbReference type="Proteomes" id="UP001176960">
    <property type="component" value="Unassembled WGS sequence"/>
</dbReference>
<keyword evidence="11" id="KW-1185">Reference proteome</keyword>
<feature type="domain" description="KOW" evidence="9">
    <location>
        <begin position="122"/>
        <end position="149"/>
    </location>
</feature>
<dbReference type="InterPro" id="IPR036735">
    <property type="entry name" value="NGN_dom_sf"/>
</dbReference>
<dbReference type="HAMAP" id="MF_00948">
    <property type="entry name" value="NusG"/>
    <property type="match status" value="1"/>
</dbReference>
<dbReference type="InterPro" id="IPR043425">
    <property type="entry name" value="NusG-like"/>
</dbReference>
<dbReference type="PANTHER" id="PTHR30265">
    <property type="entry name" value="RHO-INTERACTING TRANSCRIPTION TERMINATION FACTOR NUSG"/>
    <property type="match status" value="1"/>
</dbReference>
<name>A0AA35UHV9_9PROT</name>
<keyword evidence="4 5" id="KW-0804">Transcription</keyword>
<dbReference type="PROSITE" id="PS01014">
    <property type="entry name" value="NUSG"/>
    <property type="match status" value="1"/>
</dbReference>
<dbReference type="GO" id="GO:0032784">
    <property type="term" value="P:regulation of DNA-templated transcription elongation"/>
    <property type="evidence" value="ECO:0007669"/>
    <property type="project" value="InterPro"/>
</dbReference>
<dbReference type="GO" id="GO:0006353">
    <property type="term" value="P:DNA-templated transcription termination"/>
    <property type="evidence" value="ECO:0007669"/>
    <property type="project" value="UniProtKB-UniRule"/>
</dbReference>
<dbReference type="NCBIfam" id="TIGR00922">
    <property type="entry name" value="nusG"/>
    <property type="match status" value="1"/>
</dbReference>
<dbReference type="SMART" id="SM00739">
    <property type="entry name" value="KOW"/>
    <property type="match status" value="1"/>
</dbReference>
<dbReference type="InterPro" id="IPR006645">
    <property type="entry name" value="NGN-like_dom"/>
</dbReference>
<dbReference type="GO" id="GO:0005829">
    <property type="term" value="C:cytosol"/>
    <property type="evidence" value="ECO:0007669"/>
    <property type="project" value="TreeGrafter"/>
</dbReference>
<evidence type="ECO:0000313" key="10">
    <source>
        <dbReference type="EMBL" id="CAI9121689.1"/>
    </source>
</evidence>
<accession>A0AA35UHV9</accession>
<evidence type="ECO:0000256" key="2">
    <source>
        <dbReference type="ARBA" id="ARBA00022814"/>
    </source>
</evidence>
<comment type="similarity">
    <text evidence="5 7">Belongs to the NusG family.</text>
</comment>
<dbReference type="FunFam" id="2.30.30.30:FF:000002">
    <property type="entry name" value="Transcription termination/antitermination factor NusG"/>
    <property type="match status" value="1"/>
</dbReference>
<dbReference type="Pfam" id="PF02357">
    <property type="entry name" value="NusG"/>
    <property type="match status" value="1"/>
</dbReference>
<evidence type="ECO:0000256" key="3">
    <source>
        <dbReference type="ARBA" id="ARBA00023015"/>
    </source>
</evidence>
<evidence type="ECO:0000256" key="5">
    <source>
        <dbReference type="HAMAP-Rule" id="MF_00948"/>
    </source>
</evidence>
<keyword evidence="1 5" id="KW-0806">Transcription termination</keyword>
<comment type="function">
    <text evidence="5 7">Participates in transcription elongation, termination and antitermination.</text>
</comment>
<gene>
    <name evidence="5 10" type="primary">nusG</name>
    <name evidence="10" type="ORF">LMG32879_002540</name>
</gene>
<comment type="caution">
    <text evidence="10">The sequence shown here is derived from an EMBL/GenBank/DDBJ whole genome shotgun (WGS) entry which is preliminary data.</text>
</comment>
<dbReference type="Gene3D" id="3.30.70.940">
    <property type="entry name" value="NusG, N-terminal domain"/>
    <property type="match status" value="1"/>
</dbReference>
<dbReference type="InterPro" id="IPR015869">
    <property type="entry name" value="Transcrpt_antiterm_NusG_bac_CS"/>
</dbReference>
<evidence type="ECO:0000259" key="9">
    <source>
        <dbReference type="SMART" id="SM00739"/>
    </source>
</evidence>
<evidence type="ECO:0000256" key="7">
    <source>
        <dbReference type="RuleBase" id="RU000538"/>
    </source>
</evidence>
<dbReference type="PRINTS" id="PR00338">
    <property type="entry name" value="NUSGTNSCPFCT"/>
</dbReference>
<dbReference type="InterPro" id="IPR047050">
    <property type="entry name" value="NGN"/>
</dbReference>
<dbReference type="SMART" id="SM00738">
    <property type="entry name" value="NGN"/>
    <property type="match status" value="1"/>
</dbReference>
<reference evidence="10" key="1">
    <citation type="submission" date="2023-03" db="EMBL/GenBank/DDBJ databases">
        <authorList>
            <person name="Cleenwerck I."/>
        </authorList>
    </citation>
    <scope>NUCLEOTIDE SEQUENCE</scope>
    <source>
        <strain evidence="10">LMG 32879</strain>
    </source>
</reference>
<dbReference type="GO" id="GO:0006354">
    <property type="term" value="P:DNA-templated transcription elongation"/>
    <property type="evidence" value="ECO:0007669"/>
    <property type="project" value="UniProtKB-UniRule"/>
</dbReference>
<dbReference type="PANTHER" id="PTHR30265:SF2">
    <property type="entry name" value="TRANSCRIPTION TERMINATION_ANTITERMINATION PROTEIN NUSG"/>
    <property type="match status" value="1"/>
</dbReference>
<dbReference type="SUPFAM" id="SSF82679">
    <property type="entry name" value="N-utilization substance G protein NusG, N-terminal domain"/>
    <property type="match status" value="1"/>
</dbReference>
<evidence type="ECO:0000256" key="4">
    <source>
        <dbReference type="ARBA" id="ARBA00023163"/>
    </source>
</evidence>